<dbReference type="GO" id="GO:0016787">
    <property type="term" value="F:hydrolase activity"/>
    <property type="evidence" value="ECO:0007669"/>
    <property type="project" value="UniProtKB-KW"/>
</dbReference>
<accession>A0ABS2PI82</accession>
<dbReference type="InterPro" id="IPR001130">
    <property type="entry name" value="TatD-like"/>
</dbReference>
<dbReference type="PIRSF" id="PIRSF005902">
    <property type="entry name" value="DNase_TatD"/>
    <property type="match status" value="1"/>
</dbReference>
<reference evidence="3 4" key="1">
    <citation type="submission" date="2021-01" db="EMBL/GenBank/DDBJ databases">
        <title>Genomic Encyclopedia of Type Strains, Phase IV (KMG-IV): sequencing the most valuable type-strain genomes for metagenomic binning, comparative biology and taxonomic classification.</title>
        <authorList>
            <person name="Goeker M."/>
        </authorList>
    </citation>
    <scope>NUCLEOTIDE SEQUENCE [LARGE SCALE GENOMIC DNA]</scope>
    <source>
        <strain evidence="3 4">DSM 25540</strain>
    </source>
</reference>
<dbReference type="Gene3D" id="3.20.20.140">
    <property type="entry name" value="Metal-dependent hydrolases"/>
    <property type="match status" value="1"/>
</dbReference>
<gene>
    <name evidence="3" type="ORF">JOD17_004285</name>
</gene>
<keyword evidence="2 3" id="KW-0378">Hydrolase</keyword>
<dbReference type="InterPro" id="IPR032466">
    <property type="entry name" value="Metal_Hydrolase"/>
</dbReference>
<evidence type="ECO:0000256" key="2">
    <source>
        <dbReference type="ARBA" id="ARBA00022801"/>
    </source>
</evidence>
<dbReference type="CDD" id="cd01310">
    <property type="entry name" value="TatD_DNAse"/>
    <property type="match status" value="1"/>
</dbReference>
<organism evidence="3 4">
    <name type="scientific">Geomicrobium sediminis</name>
    <dbReference type="NCBI Taxonomy" id="1347788"/>
    <lineage>
        <taxon>Bacteria</taxon>
        <taxon>Bacillati</taxon>
        <taxon>Bacillota</taxon>
        <taxon>Bacilli</taxon>
        <taxon>Bacillales</taxon>
        <taxon>Geomicrobium</taxon>
    </lineage>
</organism>
<dbReference type="PROSITE" id="PS01091">
    <property type="entry name" value="TATD_3"/>
    <property type="match status" value="1"/>
</dbReference>
<dbReference type="EMBL" id="JAFBEC010000026">
    <property type="protein sequence ID" value="MBM7635137.1"/>
    <property type="molecule type" value="Genomic_DNA"/>
</dbReference>
<dbReference type="PROSITE" id="PS01137">
    <property type="entry name" value="TATD_1"/>
    <property type="match status" value="1"/>
</dbReference>
<dbReference type="PROSITE" id="PS01090">
    <property type="entry name" value="TATD_2"/>
    <property type="match status" value="1"/>
</dbReference>
<dbReference type="NCBIfam" id="TIGR00010">
    <property type="entry name" value="YchF/TatD family DNA exonuclease"/>
    <property type="match status" value="1"/>
</dbReference>
<dbReference type="EC" id="3.1.21.-" evidence="3"/>
<dbReference type="Pfam" id="PF01026">
    <property type="entry name" value="TatD_DNase"/>
    <property type="match status" value="1"/>
</dbReference>
<evidence type="ECO:0000256" key="1">
    <source>
        <dbReference type="ARBA" id="ARBA00022723"/>
    </source>
</evidence>
<evidence type="ECO:0000313" key="4">
    <source>
        <dbReference type="Proteomes" id="UP000741863"/>
    </source>
</evidence>
<dbReference type="InterPro" id="IPR018228">
    <property type="entry name" value="DNase_TatD-rel_CS"/>
</dbReference>
<proteinExistence type="predicted"/>
<dbReference type="PANTHER" id="PTHR46124:SF2">
    <property type="entry name" value="D-AMINOACYL-TRNA DEACYLASE"/>
    <property type="match status" value="1"/>
</dbReference>
<dbReference type="Proteomes" id="UP000741863">
    <property type="component" value="Unassembled WGS sequence"/>
</dbReference>
<keyword evidence="1" id="KW-0479">Metal-binding</keyword>
<dbReference type="RefSeq" id="WP_204699850.1">
    <property type="nucleotide sequence ID" value="NZ_JAFBEC010000026.1"/>
</dbReference>
<comment type="caution">
    <text evidence="3">The sequence shown here is derived from an EMBL/GenBank/DDBJ whole genome shotgun (WGS) entry which is preliminary data.</text>
</comment>
<sequence length="258" mass="29359">MVELFDTHVHLNVEQFDEDLEEVIERAKEAGVRWMNVVGFDRETITKAMNLIDRYEFMYATIGWHPVDSVDMKREDLEWIESLATHEKVVAIGETGLDYHWDKSPADVQKRVFKDQIELHKRVNLPLVIHGRDAQEDIATLLEEEGVGEAGGIMHCFSGDVATAERCLAQGMHISFGGPVTFKNAKLPKEVAKIVPLDRLLIETDCPFLSPHPYRGKRNEPARVRIIAEQLAELKGLTLEELSEITTENAKRLFRISS</sequence>
<evidence type="ECO:0000313" key="3">
    <source>
        <dbReference type="EMBL" id="MBM7635137.1"/>
    </source>
</evidence>
<protein>
    <submittedName>
        <fullName evidence="3">TatD DNase family protein</fullName>
        <ecNumber evidence="3">3.1.21.-</ecNumber>
    </submittedName>
</protein>
<dbReference type="SUPFAM" id="SSF51556">
    <property type="entry name" value="Metallo-dependent hydrolases"/>
    <property type="match status" value="1"/>
</dbReference>
<name>A0ABS2PI82_9BACL</name>
<keyword evidence="4" id="KW-1185">Reference proteome</keyword>
<dbReference type="InterPro" id="IPR015991">
    <property type="entry name" value="TatD/YcfH-like"/>
</dbReference>
<dbReference type="PANTHER" id="PTHR46124">
    <property type="entry name" value="D-AMINOACYL-TRNA DEACYLASE"/>
    <property type="match status" value="1"/>
</dbReference>